<reference evidence="1" key="1">
    <citation type="submission" date="2019-09" db="EMBL/GenBank/DDBJ databases">
        <authorList>
            <person name="Rodrigo-Torres L."/>
            <person name="Arahal R. D."/>
            <person name="Lucena T."/>
        </authorList>
    </citation>
    <scope>NUCLEOTIDE SEQUENCE</scope>
    <source>
        <strain evidence="1">ISS653</strain>
    </source>
</reference>
<evidence type="ECO:0000313" key="2">
    <source>
        <dbReference type="Proteomes" id="UP000356253"/>
    </source>
</evidence>
<dbReference type="Proteomes" id="UP000356253">
    <property type="component" value="Unassembled WGS sequence"/>
</dbReference>
<proteinExistence type="predicted"/>
<evidence type="ECO:0000313" key="1">
    <source>
        <dbReference type="EMBL" id="VVV01728.1"/>
    </source>
</evidence>
<gene>
    <name evidence="1" type="ORF">FVB9532_03022</name>
</gene>
<protein>
    <submittedName>
        <fullName evidence="1">Uncharacterized protein</fullName>
    </submittedName>
</protein>
<name>A0AC61YBH3_9FLAO</name>
<sequence length="457" mass="52745">MKYKIQHKKKDEIMKQVLDDDKMLDFLVIPSGIEGQHDINPVNIQHSTFNIQHFQKTICFIFLVILGANANAQLLENYIQQAVENSPQVEAIELQYEVVKEKVNEANTLPNTEFGAGYFVSEPETRTGAQKAKVSVRQMMPWFGTITARENYRSSLADAAYADIVIAKRQLAMQVTQAYYQLYALKTKQEILQQNLELLSTYEDLALNAVEVDKASSVAVLKLQIRQNEMREQRELLMGDELALQSKFNNLLHQEEQPIMVEDSITIPEEEPMLTMNDLELHPELEKYDQLYLSVKNSASLNESESLPSIGLGMDYIAVEERPNMNFSDNGKDIFMPMLSVSIPIFNNKYKSVERQLEIQQEELRAQRENRKNELDSRLKEALQQRISARISYQTQQKNIEQAQDAEAILLKQYETGILDFQDVLDIQELQLKFQLKQVEAIKNYYLQTAIINYLSN</sequence>
<dbReference type="EMBL" id="CABVMM010000012">
    <property type="protein sequence ID" value="VVV01728.1"/>
    <property type="molecule type" value="Genomic_DNA"/>
</dbReference>
<organism evidence="1 2">
    <name type="scientific">Mesonia oceanica</name>
    <dbReference type="NCBI Taxonomy" id="2687242"/>
    <lineage>
        <taxon>Bacteria</taxon>
        <taxon>Pseudomonadati</taxon>
        <taxon>Bacteroidota</taxon>
        <taxon>Flavobacteriia</taxon>
        <taxon>Flavobacteriales</taxon>
        <taxon>Flavobacteriaceae</taxon>
        <taxon>Mesonia</taxon>
    </lineage>
</organism>
<accession>A0AC61YBH3</accession>
<keyword evidence="2" id="KW-1185">Reference proteome</keyword>
<comment type="caution">
    <text evidence="1">The sequence shown here is derived from an EMBL/GenBank/DDBJ whole genome shotgun (WGS) entry which is preliminary data.</text>
</comment>